<dbReference type="Proteomes" id="UP001165122">
    <property type="component" value="Unassembled WGS sequence"/>
</dbReference>
<dbReference type="OrthoDB" id="10586762at2759"/>
<dbReference type="EMBL" id="BRXW01000921">
    <property type="protein sequence ID" value="GMH79632.1"/>
    <property type="molecule type" value="Genomic_DNA"/>
</dbReference>
<proteinExistence type="predicted"/>
<protein>
    <submittedName>
        <fullName evidence="1">Uncharacterized protein</fullName>
    </submittedName>
</protein>
<name>A0A9W7AWJ3_9STRA</name>
<keyword evidence="2" id="KW-1185">Reference proteome</keyword>
<accession>A0A9W7AWJ3</accession>
<dbReference type="AlphaFoldDB" id="A0A9W7AWJ3"/>
<organism evidence="1 2">
    <name type="scientific">Triparma laevis f. longispina</name>
    <dbReference type="NCBI Taxonomy" id="1714387"/>
    <lineage>
        <taxon>Eukaryota</taxon>
        <taxon>Sar</taxon>
        <taxon>Stramenopiles</taxon>
        <taxon>Ochrophyta</taxon>
        <taxon>Bolidophyceae</taxon>
        <taxon>Parmales</taxon>
        <taxon>Triparmaceae</taxon>
        <taxon>Triparma</taxon>
    </lineage>
</organism>
<gene>
    <name evidence="1" type="ORF">TrLO_g1219</name>
</gene>
<evidence type="ECO:0000313" key="1">
    <source>
        <dbReference type="EMBL" id="GMH79632.1"/>
    </source>
</evidence>
<comment type="caution">
    <text evidence="1">The sequence shown here is derived from an EMBL/GenBank/DDBJ whole genome shotgun (WGS) entry which is preliminary data.</text>
</comment>
<evidence type="ECO:0000313" key="2">
    <source>
        <dbReference type="Proteomes" id="UP001165122"/>
    </source>
</evidence>
<reference evidence="2" key="1">
    <citation type="journal article" date="2023" name="Commun. Biol.">
        <title>Genome analysis of Parmales, the sister group of diatoms, reveals the evolutionary specialization of diatoms from phago-mixotrophs to photoautotrophs.</title>
        <authorList>
            <person name="Ban H."/>
            <person name="Sato S."/>
            <person name="Yoshikawa S."/>
            <person name="Yamada K."/>
            <person name="Nakamura Y."/>
            <person name="Ichinomiya M."/>
            <person name="Sato N."/>
            <person name="Blanc-Mathieu R."/>
            <person name="Endo H."/>
            <person name="Kuwata A."/>
            <person name="Ogata H."/>
        </authorList>
    </citation>
    <scope>NUCLEOTIDE SEQUENCE [LARGE SCALE GENOMIC DNA]</scope>
    <source>
        <strain evidence="2">NIES 3700</strain>
    </source>
</reference>
<sequence length="305" mass="34463">MLSSGLRLLRLPSSLPLRSSGSSSPFSSTTQSPADLLKSLLPHLTGPVCVITSESIPLHSVLSHSPTLDQDEASVNKLKAIVSGCTQLKNLKINYLSTNPYSSVLNPSTSKFLPMHLSDSQYTPTLNTQITRTHGTSKPTCILHGPPSTYSKLIRYVHSLKGKFSDIVLTENWPDNDDYWHLNTYEHGDDLRPELKVDYEDKNVFTGRIINLSTEKPWSPYLEEYFDKPISDFTASDFQVCQLISIISQSNNLMKLGVPEEDIWKDLKDEESEVFRLCEEEVIELEQNVVVLDSWNYIKSKFLHN</sequence>